<dbReference type="RefSeq" id="WP_284253611.1">
    <property type="nucleotide sequence ID" value="NZ_BAAAQO010000002.1"/>
</dbReference>
<comment type="caution">
    <text evidence="9">The sequence shown here is derived from an EMBL/GenBank/DDBJ whole genome shotgun (WGS) entry which is preliminary data.</text>
</comment>
<dbReference type="SUPFAM" id="SSF161098">
    <property type="entry name" value="MetI-like"/>
    <property type="match status" value="1"/>
</dbReference>
<feature type="transmembrane region" description="Helical" evidence="7">
    <location>
        <begin position="90"/>
        <end position="112"/>
    </location>
</feature>
<gene>
    <name evidence="9" type="ORF">GCM10025881_15360</name>
</gene>
<reference evidence="10" key="1">
    <citation type="journal article" date="2019" name="Int. J. Syst. Evol. Microbiol.">
        <title>The Global Catalogue of Microorganisms (GCM) 10K type strain sequencing project: providing services to taxonomists for standard genome sequencing and annotation.</title>
        <authorList>
            <consortium name="The Broad Institute Genomics Platform"/>
            <consortium name="The Broad Institute Genome Sequencing Center for Infectious Disease"/>
            <person name="Wu L."/>
            <person name="Ma J."/>
        </authorList>
    </citation>
    <scope>NUCLEOTIDE SEQUENCE [LARGE SCALE GENOMIC DNA]</scope>
    <source>
        <strain evidence="10">NBRC 108894</strain>
    </source>
</reference>
<keyword evidence="3" id="KW-1003">Cell membrane</keyword>
<dbReference type="Proteomes" id="UP001157034">
    <property type="component" value="Unassembled WGS sequence"/>
</dbReference>
<feature type="transmembrane region" description="Helical" evidence="7">
    <location>
        <begin position="173"/>
        <end position="196"/>
    </location>
</feature>
<keyword evidence="5 7" id="KW-1133">Transmembrane helix</keyword>
<comment type="similarity">
    <text evidence="7">Belongs to the binding-protein-dependent transport system permease family.</text>
</comment>
<evidence type="ECO:0000256" key="3">
    <source>
        <dbReference type="ARBA" id="ARBA00022475"/>
    </source>
</evidence>
<dbReference type="PANTHER" id="PTHR30193:SF1">
    <property type="entry name" value="ABC TRANSPORTER PERMEASE PROTEIN YESP-RELATED"/>
    <property type="match status" value="1"/>
</dbReference>
<keyword evidence="4 7" id="KW-0812">Transmembrane</keyword>
<feature type="transmembrane region" description="Helical" evidence="7">
    <location>
        <begin position="221"/>
        <end position="242"/>
    </location>
</feature>
<evidence type="ECO:0000256" key="1">
    <source>
        <dbReference type="ARBA" id="ARBA00004651"/>
    </source>
</evidence>
<protein>
    <submittedName>
        <fullName evidence="9">ABC transporter permease</fullName>
    </submittedName>
</protein>
<keyword evidence="6 7" id="KW-0472">Membrane</keyword>
<sequence>MTTITRTARPAAAAALPRRRAKKRRDGRAALVFLAPWLLGILLVTAGPLLASLYLSFTQYNLISAPVWVGFSNFIALFNDPNFLASAGATLIYVVVSVPLVLVLALLLASALNAKLRGMVIYRTLFYIPTLLGASVAIAVLWSELFSTNGAVNNLLSIFHITGLSWLGDPSTALYTLVALNVWTFGGTMVIFLAGLRQIPVSLYEAAELDGAGRWRKFTSVTFPTLSPVIFFNGLMVTIAAFQSFTPAYVVSNGTGGPVNSTLLYSLYVYQVGFEQLRMGYAAAAAWVLVIIIGGLTAIAFSTSRFWVHYGD</sequence>
<dbReference type="Pfam" id="PF00528">
    <property type="entry name" value="BPD_transp_1"/>
    <property type="match status" value="1"/>
</dbReference>
<keyword evidence="10" id="KW-1185">Reference proteome</keyword>
<evidence type="ECO:0000256" key="6">
    <source>
        <dbReference type="ARBA" id="ARBA00023136"/>
    </source>
</evidence>
<evidence type="ECO:0000313" key="10">
    <source>
        <dbReference type="Proteomes" id="UP001157034"/>
    </source>
</evidence>
<comment type="subcellular location">
    <subcellularLocation>
        <location evidence="1 7">Cell membrane</location>
        <topology evidence="1 7">Multi-pass membrane protein</topology>
    </subcellularLocation>
</comment>
<dbReference type="PROSITE" id="PS50928">
    <property type="entry name" value="ABC_TM1"/>
    <property type="match status" value="1"/>
</dbReference>
<evidence type="ECO:0000256" key="7">
    <source>
        <dbReference type="RuleBase" id="RU363032"/>
    </source>
</evidence>
<evidence type="ECO:0000256" key="4">
    <source>
        <dbReference type="ARBA" id="ARBA00022692"/>
    </source>
</evidence>
<feature type="transmembrane region" description="Helical" evidence="7">
    <location>
        <begin position="124"/>
        <end position="143"/>
    </location>
</feature>
<feature type="transmembrane region" description="Helical" evidence="7">
    <location>
        <begin position="29"/>
        <end position="54"/>
    </location>
</feature>
<feature type="transmembrane region" description="Helical" evidence="7">
    <location>
        <begin position="248"/>
        <end position="268"/>
    </location>
</feature>
<dbReference type="PANTHER" id="PTHR30193">
    <property type="entry name" value="ABC TRANSPORTER PERMEASE PROTEIN"/>
    <property type="match status" value="1"/>
</dbReference>
<dbReference type="InterPro" id="IPR000515">
    <property type="entry name" value="MetI-like"/>
</dbReference>
<accession>A0ABQ6K7E4</accession>
<organism evidence="9 10">
    <name type="scientific">Pseudolysinimonas kribbensis</name>
    <dbReference type="NCBI Taxonomy" id="433641"/>
    <lineage>
        <taxon>Bacteria</taxon>
        <taxon>Bacillati</taxon>
        <taxon>Actinomycetota</taxon>
        <taxon>Actinomycetes</taxon>
        <taxon>Micrococcales</taxon>
        <taxon>Microbacteriaceae</taxon>
        <taxon>Pseudolysinimonas</taxon>
    </lineage>
</organism>
<dbReference type="CDD" id="cd06261">
    <property type="entry name" value="TM_PBP2"/>
    <property type="match status" value="1"/>
</dbReference>
<dbReference type="InterPro" id="IPR035906">
    <property type="entry name" value="MetI-like_sf"/>
</dbReference>
<dbReference type="Gene3D" id="1.10.3720.10">
    <property type="entry name" value="MetI-like"/>
    <property type="match status" value="1"/>
</dbReference>
<evidence type="ECO:0000259" key="8">
    <source>
        <dbReference type="PROSITE" id="PS50928"/>
    </source>
</evidence>
<proteinExistence type="inferred from homology"/>
<feature type="domain" description="ABC transmembrane type-1" evidence="8">
    <location>
        <begin position="87"/>
        <end position="300"/>
    </location>
</feature>
<dbReference type="InterPro" id="IPR051393">
    <property type="entry name" value="ABC_transporter_permease"/>
</dbReference>
<evidence type="ECO:0000313" key="9">
    <source>
        <dbReference type="EMBL" id="GMA94712.1"/>
    </source>
</evidence>
<dbReference type="EMBL" id="BSVB01000001">
    <property type="protein sequence ID" value="GMA94712.1"/>
    <property type="molecule type" value="Genomic_DNA"/>
</dbReference>
<name>A0ABQ6K7E4_9MICO</name>
<keyword evidence="2 7" id="KW-0813">Transport</keyword>
<evidence type="ECO:0000256" key="2">
    <source>
        <dbReference type="ARBA" id="ARBA00022448"/>
    </source>
</evidence>
<feature type="transmembrane region" description="Helical" evidence="7">
    <location>
        <begin position="280"/>
        <end position="301"/>
    </location>
</feature>
<evidence type="ECO:0000256" key="5">
    <source>
        <dbReference type="ARBA" id="ARBA00022989"/>
    </source>
</evidence>